<dbReference type="InterPro" id="IPR003594">
    <property type="entry name" value="HATPase_dom"/>
</dbReference>
<evidence type="ECO:0000256" key="4">
    <source>
        <dbReference type="ARBA" id="ARBA00022679"/>
    </source>
</evidence>
<gene>
    <name evidence="9" type="primary">phoR_1</name>
    <name evidence="9" type="ORF">FLB_14340</name>
</gene>
<keyword evidence="7" id="KW-0472">Membrane</keyword>
<keyword evidence="4 9" id="KW-0808">Transferase</keyword>
<dbReference type="GO" id="GO:0004721">
    <property type="term" value="F:phosphoprotein phosphatase activity"/>
    <property type="evidence" value="ECO:0007669"/>
    <property type="project" value="TreeGrafter"/>
</dbReference>
<dbReference type="InterPro" id="IPR036097">
    <property type="entry name" value="HisK_dim/P_sf"/>
</dbReference>
<accession>A0A199XT67</accession>
<dbReference type="GO" id="GO:0005886">
    <property type="term" value="C:plasma membrane"/>
    <property type="evidence" value="ECO:0007669"/>
    <property type="project" value="TreeGrafter"/>
</dbReference>
<evidence type="ECO:0000313" key="10">
    <source>
        <dbReference type="Proteomes" id="UP000093807"/>
    </source>
</evidence>
<evidence type="ECO:0000256" key="6">
    <source>
        <dbReference type="ARBA" id="ARBA00023012"/>
    </source>
</evidence>
<keyword evidence="7" id="KW-0812">Transmembrane</keyword>
<keyword evidence="10" id="KW-1185">Reference proteome</keyword>
<dbReference type="PANTHER" id="PTHR45453:SF1">
    <property type="entry name" value="PHOSPHATE REGULON SENSOR PROTEIN PHOR"/>
    <property type="match status" value="1"/>
</dbReference>
<keyword evidence="7" id="KW-1133">Transmembrane helix</keyword>
<feature type="domain" description="Histidine kinase" evidence="8">
    <location>
        <begin position="203"/>
        <end position="420"/>
    </location>
</feature>
<dbReference type="GO" id="GO:0016036">
    <property type="term" value="P:cellular response to phosphate starvation"/>
    <property type="evidence" value="ECO:0007669"/>
    <property type="project" value="TreeGrafter"/>
</dbReference>
<dbReference type="OrthoDB" id="1933776at2"/>
<dbReference type="PRINTS" id="PR00344">
    <property type="entry name" value="BCTRLSENSOR"/>
</dbReference>
<sequence length="421" mass="48967">MKINRLNSIIIIGLIAIIGILLAQLLWTKEAFRIEEKKFSQKAHIALYEVAKNLYKGNNQEIPVQNPVQKISNDYYIVNVENDFDASILEFYLKSVFKKLGITTDFEYAIYNCQSDEMVYGNYVSIDEKNTSKHSIHFPKHKNLVYYFAIRFPNETSFLFSSLKFWFVLSLALVLILLIYVYSIYTLLQQKKYSDLQRDFINNMTHEFKTPLSSILIASNYLSKQKPITADKKLEKYAHIIVEQSNKLNQHIEKILTVAKSDATPLQLQKTTFEFLPIIKEIIENCQLKHPLVVFHLDNQSTKTKLFGDAFHFSNLVYNLIDNAIKYCEKTPEITLCFSDTKQHLQIECIDNGIGIEPKKIPFIFDKFYRIPSKKSNEINGFGLGLYYVKKICDLHHWKINAHNNETFGTTITLVLPIKNE</sequence>
<keyword evidence="3" id="KW-0597">Phosphoprotein</keyword>
<keyword evidence="6" id="KW-0902">Two-component regulatory system</keyword>
<proteinExistence type="predicted"/>
<feature type="transmembrane region" description="Helical" evidence="7">
    <location>
        <begin position="165"/>
        <end position="188"/>
    </location>
</feature>
<evidence type="ECO:0000256" key="2">
    <source>
        <dbReference type="ARBA" id="ARBA00012438"/>
    </source>
</evidence>
<dbReference type="PATRIC" id="fig|29536.5.peg.1504"/>
<dbReference type="Pfam" id="PF02518">
    <property type="entry name" value="HATPase_c"/>
    <property type="match status" value="1"/>
</dbReference>
<dbReference type="RefSeq" id="WP_064715236.1">
    <property type="nucleotide sequence ID" value="NZ_JMTM01000035.1"/>
</dbReference>
<evidence type="ECO:0000256" key="7">
    <source>
        <dbReference type="SAM" id="Phobius"/>
    </source>
</evidence>
<dbReference type="CDD" id="cd00075">
    <property type="entry name" value="HATPase"/>
    <property type="match status" value="1"/>
</dbReference>
<protein>
    <recommendedName>
        <fullName evidence="2">histidine kinase</fullName>
        <ecNumber evidence="2">2.7.13.3</ecNumber>
    </recommendedName>
</protein>
<feature type="transmembrane region" description="Helical" evidence="7">
    <location>
        <begin position="6"/>
        <end position="27"/>
    </location>
</feature>
<comment type="caution">
    <text evidence="9">The sequence shown here is derived from an EMBL/GenBank/DDBJ whole genome shotgun (WGS) entry which is preliminary data.</text>
</comment>
<dbReference type="SMART" id="SM00387">
    <property type="entry name" value="HATPase_c"/>
    <property type="match status" value="1"/>
</dbReference>
<dbReference type="InterPro" id="IPR005467">
    <property type="entry name" value="His_kinase_dom"/>
</dbReference>
<evidence type="ECO:0000259" key="8">
    <source>
        <dbReference type="PROSITE" id="PS50109"/>
    </source>
</evidence>
<dbReference type="SMART" id="SM00388">
    <property type="entry name" value="HisKA"/>
    <property type="match status" value="1"/>
</dbReference>
<dbReference type="PANTHER" id="PTHR45453">
    <property type="entry name" value="PHOSPHATE REGULON SENSOR PROTEIN PHOR"/>
    <property type="match status" value="1"/>
</dbReference>
<dbReference type="InterPro" id="IPR050351">
    <property type="entry name" value="BphY/WalK/GraS-like"/>
</dbReference>
<evidence type="ECO:0000313" key="9">
    <source>
        <dbReference type="EMBL" id="OAZ04436.1"/>
    </source>
</evidence>
<dbReference type="SUPFAM" id="SSF47384">
    <property type="entry name" value="Homodimeric domain of signal transducing histidine kinase"/>
    <property type="match status" value="1"/>
</dbReference>
<evidence type="ECO:0000256" key="5">
    <source>
        <dbReference type="ARBA" id="ARBA00022777"/>
    </source>
</evidence>
<evidence type="ECO:0000256" key="1">
    <source>
        <dbReference type="ARBA" id="ARBA00000085"/>
    </source>
</evidence>
<dbReference type="Proteomes" id="UP000093807">
    <property type="component" value="Unassembled WGS sequence"/>
</dbReference>
<reference evidence="9 10" key="1">
    <citation type="submission" date="2016-06" db="EMBL/GenBank/DDBJ databases">
        <title>Draft genome sequence of Flavobacterium succinicans strain DD5b.</title>
        <authorList>
            <person name="Poehlein A."/>
            <person name="Daniel R."/>
            <person name="Simeonova D.D."/>
        </authorList>
    </citation>
    <scope>NUCLEOTIDE SEQUENCE [LARGE SCALE GENOMIC DNA]</scope>
    <source>
        <strain evidence="9 10">DD5b</strain>
    </source>
</reference>
<dbReference type="SUPFAM" id="SSF55874">
    <property type="entry name" value="ATPase domain of HSP90 chaperone/DNA topoisomerase II/histidine kinase"/>
    <property type="match status" value="1"/>
</dbReference>
<name>A0A199XT67_9FLAO</name>
<dbReference type="InterPro" id="IPR003661">
    <property type="entry name" value="HisK_dim/P_dom"/>
</dbReference>
<dbReference type="CDD" id="cd00082">
    <property type="entry name" value="HisKA"/>
    <property type="match status" value="1"/>
</dbReference>
<dbReference type="InterPro" id="IPR036890">
    <property type="entry name" value="HATPase_C_sf"/>
</dbReference>
<dbReference type="Pfam" id="PF00512">
    <property type="entry name" value="HisKA"/>
    <property type="match status" value="1"/>
</dbReference>
<dbReference type="PROSITE" id="PS50109">
    <property type="entry name" value="HIS_KIN"/>
    <property type="match status" value="1"/>
</dbReference>
<comment type="catalytic activity">
    <reaction evidence="1">
        <text>ATP + protein L-histidine = ADP + protein N-phospho-L-histidine.</text>
        <dbReference type="EC" id="2.7.13.3"/>
    </reaction>
</comment>
<keyword evidence="5" id="KW-0418">Kinase</keyword>
<dbReference type="Gene3D" id="3.30.565.10">
    <property type="entry name" value="Histidine kinase-like ATPase, C-terminal domain"/>
    <property type="match status" value="1"/>
</dbReference>
<dbReference type="InterPro" id="IPR004358">
    <property type="entry name" value="Sig_transdc_His_kin-like_C"/>
</dbReference>
<dbReference type="Gene3D" id="1.10.287.130">
    <property type="match status" value="1"/>
</dbReference>
<dbReference type="EC" id="2.7.13.3" evidence="2"/>
<organism evidence="9 10">
    <name type="scientific">Flavobacterium succinicans</name>
    <dbReference type="NCBI Taxonomy" id="29536"/>
    <lineage>
        <taxon>Bacteria</taxon>
        <taxon>Pseudomonadati</taxon>
        <taxon>Bacteroidota</taxon>
        <taxon>Flavobacteriia</taxon>
        <taxon>Flavobacteriales</taxon>
        <taxon>Flavobacteriaceae</taxon>
        <taxon>Flavobacterium</taxon>
    </lineage>
</organism>
<dbReference type="EMBL" id="JMTM01000035">
    <property type="protein sequence ID" value="OAZ04436.1"/>
    <property type="molecule type" value="Genomic_DNA"/>
</dbReference>
<dbReference type="AlphaFoldDB" id="A0A199XT67"/>
<evidence type="ECO:0000256" key="3">
    <source>
        <dbReference type="ARBA" id="ARBA00022553"/>
    </source>
</evidence>
<dbReference type="GO" id="GO:0000155">
    <property type="term" value="F:phosphorelay sensor kinase activity"/>
    <property type="evidence" value="ECO:0007669"/>
    <property type="project" value="InterPro"/>
</dbReference>